<evidence type="ECO:0000313" key="3">
    <source>
        <dbReference type="EMBL" id="RAS57162.1"/>
    </source>
</evidence>
<dbReference type="RefSeq" id="WP_170166833.1">
    <property type="nucleotide sequence ID" value="NZ_QLTT01000022.1"/>
</dbReference>
<feature type="compositionally biased region" description="Polar residues" evidence="1">
    <location>
        <begin position="31"/>
        <end position="41"/>
    </location>
</feature>
<feature type="compositionally biased region" description="Low complexity" evidence="1">
    <location>
        <begin position="44"/>
        <end position="57"/>
    </location>
</feature>
<accession>A0ABX9DUC4</accession>
<feature type="region of interest" description="Disordered" evidence="1">
    <location>
        <begin position="27"/>
        <end position="57"/>
    </location>
</feature>
<proteinExistence type="predicted"/>
<evidence type="ECO:0000313" key="4">
    <source>
        <dbReference type="Proteomes" id="UP000248714"/>
    </source>
</evidence>
<keyword evidence="4" id="KW-1185">Reference proteome</keyword>
<gene>
    <name evidence="3" type="ORF">C8D87_12221</name>
</gene>
<sequence>MKKKTIVGLVLVAAAFGSVWAVGAASAGESQSKAPEVQNTVLVGPPGDSIGSGPIEP</sequence>
<keyword evidence="2" id="KW-0732">Signal</keyword>
<evidence type="ECO:0000256" key="2">
    <source>
        <dbReference type="SAM" id="SignalP"/>
    </source>
</evidence>
<feature type="chain" id="PRO_5045973770" evidence="2">
    <location>
        <begin position="22"/>
        <end position="57"/>
    </location>
</feature>
<feature type="signal peptide" evidence="2">
    <location>
        <begin position="1"/>
        <end position="21"/>
    </location>
</feature>
<comment type="caution">
    <text evidence="3">The sequence shown here is derived from an EMBL/GenBank/DDBJ whole genome shotgun (WGS) entry which is preliminary data.</text>
</comment>
<dbReference type="EMBL" id="QLTT01000022">
    <property type="protein sequence ID" value="RAS57162.1"/>
    <property type="molecule type" value="Genomic_DNA"/>
</dbReference>
<name>A0ABX9DUC4_9PSEU</name>
<dbReference type="Proteomes" id="UP000248714">
    <property type="component" value="Unassembled WGS sequence"/>
</dbReference>
<organism evidence="3 4">
    <name type="scientific">Lentzea atacamensis</name>
    <dbReference type="NCBI Taxonomy" id="531938"/>
    <lineage>
        <taxon>Bacteria</taxon>
        <taxon>Bacillati</taxon>
        <taxon>Actinomycetota</taxon>
        <taxon>Actinomycetes</taxon>
        <taxon>Pseudonocardiales</taxon>
        <taxon>Pseudonocardiaceae</taxon>
        <taxon>Lentzea</taxon>
    </lineage>
</organism>
<protein>
    <submittedName>
        <fullName evidence="3">Uncharacterized protein</fullName>
    </submittedName>
</protein>
<evidence type="ECO:0000256" key="1">
    <source>
        <dbReference type="SAM" id="MobiDB-lite"/>
    </source>
</evidence>
<reference evidence="3 4" key="1">
    <citation type="submission" date="2018-06" db="EMBL/GenBank/DDBJ databases">
        <title>Genomic Encyclopedia of Type Strains, Phase IV (KMG-IV): sequencing the most valuable type-strain genomes for metagenomic binning, comparative biology and taxonomic classification.</title>
        <authorList>
            <person name="Goeker M."/>
        </authorList>
    </citation>
    <scope>NUCLEOTIDE SEQUENCE [LARGE SCALE GENOMIC DNA]</scope>
    <source>
        <strain evidence="3 4">DSM 45479</strain>
    </source>
</reference>